<reference evidence="1 2" key="1">
    <citation type="submission" date="2020-08" db="EMBL/GenBank/DDBJ databases">
        <authorList>
            <person name="Newling K."/>
            <person name="Davey J."/>
            <person name="Forrester S."/>
        </authorList>
    </citation>
    <scope>NUCLEOTIDE SEQUENCE [LARGE SCALE GENOMIC DNA]</scope>
    <source>
        <strain evidence="2">Crithidia deanei Carvalho (ATCC PRA-265)</strain>
    </source>
</reference>
<dbReference type="SUPFAM" id="SSF48113">
    <property type="entry name" value="Heme-dependent peroxidases"/>
    <property type="match status" value="1"/>
</dbReference>
<name>S9WV83_9TRYP</name>
<gene>
    <name evidence="1" type="ORF">ADEAN_000414800</name>
</gene>
<dbReference type="GO" id="GO:0006979">
    <property type="term" value="P:response to oxidative stress"/>
    <property type="evidence" value="ECO:0007669"/>
    <property type="project" value="InterPro"/>
</dbReference>
<sequence>MITCKALSRLGGPIITPYRGREATSGTTVVFKESLVQENKRDVLNMKRVLVKQGYSLDQLVAIMGCLRSIGFHDSANFHTKEEIKPSFRNTGVVGPKAGDFVIPDTTEKTTLDPYVFGSDYFDLLLDYNWKKGIFSNSSVFRCSAKDKRRDIVLLDPFSARTAESIGELEKAKEKAQNDSDSFYQKKNAVMSGENPEQLGKYGRTGEAQFIPGPKANEIVELSNDFMDEEEGVSVDPCEHVSMKGIDVMLLDDGLTTGWLHKFSSSELEFYAAVTEVVLDIQNRGHNVNNLYLPRK</sequence>
<proteinExistence type="predicted"/>
<evidence type="ECO:0000313" key="1">
    <source>
        <dbReference type="EMBL" id="CAD2216686.1"/>
    </source>
</evidence>
<dbReference type="GO" id="GO:0004601">
    <property type="term" value="F:peroxidase activity"/>
    <property type="evidence" value="ECO:0007669"/>
    <property type="project" value="InterPro"/>
</dbReference>
<dbReference type="AlphaFoldDB" id="S9WV83"/>
<dbReference type="OrthoDB" id="2859658at2759"/>
<evidence type="ECO:0000313" key="2">
    <source>
        <dbReference type="Proteomes" id="UP000515908"/>
    </source>
</evidence>
<keyword evidence="2" id="KW-1185">Reference proteome</keyword>
<accession>S9WV83</accession>
<evidence type="ECO:0008006" key="3">
    <source>
        <dbReference type="Google" id="ProtNLM"/>
    </source>
</evidence>
<dbReference type="EMBL" id="LR877151">
    <property type="protein sequence ID" value="CAD2216686.1"/>
    <property type="molecule type" value="Genomic_DNA"/>
</dbReference>
<dbReference type="VEuPathDB" id="TriTrypDB:ADEAN_000414800"/>
<protein>
    <recommendedName>
        <fullName evidence="3">Peroxidase</fullName>
    </recommendedName>
</protein>
<dbReference type="InterPro" id="IPR010255">
    <property type="entry name" value="Haem_peroxidase_sf"/>
</dbReference>
<organism evidence="1 2">
    <name type="scientific">Angomonas deanei</name>
    <dbReference type="NCBI Taxonomy" id="59799"/>
    <lineage>
        <taxon>Eukaryota</taxon>
        <taxon>Discoba</taxon>
        <taxon>Euglenozoa</taxon>
        <taxon>Kinetoplastea</taxon>
        <taxon>Metakinetoplastina</taxon>
        <taxon>Trypanosomatida</taxon>
        <taxon>Trypanosomatidae</taxon>
        <taxon>Strigomonadinae</taxon>
        <taxon>Angomonas</taxon>
    </lineage>
</organism>
<dbReference type="GO" id="GO:0020037">
    <property type="term" value="F:heme binding"/>
    <property type="evidence" value="ECO:0007669"/>
    <property type="project" value="InterPro"/>
</dbReference>
<dbReference type="Proteomes" id="UP000515908">
    <property type="component" value="Chromosome 07"/>
</dbReference>